<evidence type="ECO:0000259" key="6">
    <source>
        <dbReference type="PROSITE" id="PS52015"/>
    </source>
</evidence>
<evidence type="ECO:0000313" key="7">
    <source>
        <dbReference type="EMBL" id="WOB06873.1"/>
    </source>
</evidence>
<feature type="domain" description="TonB C-terminal" evidence="6">
    <location>
        <begin position="49"/>
        <end position="132"/>
    </location>
</feature>
<dbReference type="RefSeq" id="WP_316699518.1">
    <property type="nucleotide sequence ID" value="NZ_CP136336.1"/>
</dbReference>
<dbReference type="EMBL" id="CP136336">
    <property type="protein sequence ID" value="WOB06873.1"/>
    <property type="molecule type" value="Genomic_DNA"/>
</dbReference>
<gene>
    <name evidence="7" type="ORF">RXV79_18345</name>
</gene>
<evidence type="ECO:0000256" key="3">
    <source>
        <dbReference type="ARBA" id="ARBA00022989"/>
    </source>
</evidence>
<keyword evidence="2" id="KW-0812">Transmembrane</keyword>
<feature type="signal peptide" evidence="5">
    <location>
        <begin position="1"/>
        <end position="19"/>
    </location>
</feature>
<sequence length="132" mass="14227">MFRLLVVASVLTLVGTASLAQTQMLSCRSKAETSPPASSDASSEVAATHVAIICPAKNAVPPEHPSYARRNHIFGEVSVELSISETGQLEDIKILKSAHSSLSNSVAKAVRQWQFMARGEKYSVTHSFVFPE</sequence>
<dbReference type="Gene3D" id="3.30.2420.10">
    <property type="entry name" value="TonB"/>
    <property type="match status" value="1"/>
</dbReference>
<evidence type="ECO:0000256" key="5">
    <source>
        <dbReference type="SAM" id="SignalP"/>
    </source>
</evidence>
<reference evidence="7 8" key="1">
    <citation type="submission" date="2023-10" db="EMBL/GenBank/DDBJ databases">
        <title>Bacteria for the degradation of biodegradable plastic PBAT(Polybutylene adipate terephthalate).</title>
        <authorList>
            <person name="Weon H.-Y."/>
            <person name="Yeon J."/>
        </authorList>
    </citation>
    <scope>NUCLEOTIDE SEQUENCE [LARGE SCALE GENOMIC DNA]</scope>
    <source>
        <strain evidence="7 8">SBD 7-3</strain>
    </source>
</reference>
<keyword evidence="8" id="KW-1185">Reference proteome</keyword>
<keyword evidence="4" id="KW-0472">Membrane</keyword>
<proteinExistence type="predicted"/>
<dbReference type="Proteomes" id="UP001303946">
    <property type="component" value="Chromosome"/>
</dbReference>
<dbReference type="Pfam" id="PF03544">
    <property type="entry name" value="TonB_C"/>
    <property type="match status" value="1"/>
</dbReference>
<feature type="chain" id="PRO_5045427272" evidence="5">
    <location>
        <begin position="20"/>
        <end position="132"/>
    </location>
</feature>
<protein>
    <submittedName>
        <fullName evidence="7">Energy transducer TonB</fullName>
    </submittedName>
</protein>
<dbReference type="SUPFAM" id="SSF74653">
    <property type="entry name" value="TolA/TonB C-terminal domain"/>
    <property type="match status" value="1"/>
</dbReference>
<dbReference type="InterPro" id="IPR037682">
    <property type="entry name" value="TonB_C"/>
</dbReference>
<organism evidence="7 8">
    <name type="scientific">Piscinibacter gummiphilus</name>
    <dbReference type="NCBI Taxonomy" id="946333"/>
    <lineage>
        <taxon>Bacteria</taxon>
        <taxon>Pseudomonadati</taxon>
        <taxon>Pseudomonadota</taxon>
        <taxon>Betaproteobacteria</taxon>
        <taxon>Burkholderiales</taxon>
        <taxon>Sphaerotilaceae</taxon>
        <taxon>Piscinibacter</taxon>
    </lineage>
</organism>
<evidence type="ECO:0000256" key="4">
    <source>
        <dbReference type="ARBA" id="ARBA00023136"/>
    </source>
</evidence>
<accession>A0ABZ0CPH4</accession>
<dbReference type="InterPro" id="IPR006260">
    <property type="entry name" value="TonB/TolA_C"/>
</dbReference>
<name>A0ABZ0CPH4_9BURK</name>
<keyword evidence="5" id="KW-0732">Signal</keyword>
<evidence type="ECO:0000256" key="1">
    <source>
        <dbReference type="ARBA" id="ARBA00004167"/>
    </source>
</evidence>
<comment type="subcellular location">
    <subcellularLocation>
        <location evidence="1">Membrane</location>
        <topology evidence="1">Single-pass membrane protein</topology>
    </subcellularLocation>
</comment>
<evidence type="ECO:0000313" key="8">
    <source>
        <dbReference type="Proteomes" id="UP001303946"/>
    </source>
</evidence>
<evidence type="ECO:0000256" key="2">
    <source>
        <dbReference type="ARBA" id="ARBA00022692"/>
    </source>
</evidence>
<dbReference type="NCBIfam" id="TIGR01352">
    <property type="entry name" value="tonB_Cterm"/>
    <property type="match status" value="1"/>
</dbReference>
<keyword evidence="3" id="KW-1133">Transmembrane helix</keyword>
<dbReference type="PROSITE" id="PS52015">
    <property type="entry name" value="TONB_CTD"/>
    <property type="match status" value="1"/>
</dbReference>